<dbReference type="Gene3D" id="2.180.10.10">
    <property type="entry name" value="RHS repeat-associated core"/>
    <property type="match status" value="2"/>
</dbReference>
<evidence type="ECO:0000256" key="4">
    <source>
        <dbReference type="SAM" id="MobiDB-lite"/>
    </source>
</evidence>
<dbReference type="InterPro" id="IPR003587">
    <property type="entry name" value="Hint_dom_N"/>
</dbReference>
<dbReference type="Pfam" id="PF13403">
    <property type="entry name" value="Hint_2"/>
    <property type="match status" value="1"/>
</dbReference>
<keyword evidence="2" id="KW-0964">Secreted</keyword>
<evidence type="ECO:0000313" key="6">
    <source>
        <dbReference type="EMBL" id="AUX27808.1"/>
    </source>
</evidence>
<dbReference type="Pfam" id="PF05593">
    <property type="entry name" value="RHS_repeat"/>
    <property type="match status" value="1"/>
</dbReference>
<gene>
    <name evidence="6" type="ORF">SOCEGT47_084060</name>
</gene>
<comment type="subcellular location">
    <subcellularLocation>
        <location evidence="1">Secreted</location>
    </subcellularLocation>
</comment>
<dbReference type="Pfam" id="PF07591">
    <property type="entry name" value="PT-HINT"/>
    <property type="match status" value="1"/>
</dbReference>
<evidence type="ECO:0000313" key="7">
    <source>
        <dbReference type="Proteomes" id="UP000295781"/>
    </source>
</evidence>
<proteinExistence type="predicted"/>
<dbReference type="InterPro" id="IPR031325">
    <property type="entry name" value="RHS_repeat"/>
</dbReference>
<dbReference type="PROSITE" id="PS50818">
    <property type="entry name" value="INTEIN_C_TER"/>
    <property type="match status" value="1"/>
</dbReference>
<protein>
    <recommendedName>
        <fullName evidence="5">Hint domain-containing protein</fullName>
    </recommendedName>
</protein>
<feature type="region of interest" description="Disordered" evidence="4">
    <location>
        <begin position="3147"/>
        <end position="3168"/>
    </location>
</feature>
<dbReference type="InterPro" id="IPR030934">
    <property type="entry name" value="Intein_C"/>
</dbReference>
<organism evidence="6 7">
    <name type="scientific">Sorangium cellulosum</name>
    <name type="common">Polyangium cellulosum</name>
    <dbReference type="NCBI Taxonomy" id="56"/>
    <lineage>
        <taxon>Bacteria</taxon>
        <taxon>Pseudomonadati</taxon>
        <taxon>Myxococcota</taxon>
        <taxon>Polyangia</taxon>
        <taxon>Polyangiales</taxon>
        <taxon>Polyangiaceae</taxon>
        <taxon>Sorangium</taxon>
    </lineage>
</organism>
<dbReference type="Proteomes" id="UP000295781">
    <property type="component" value="Chromosome"/>
</dbReference>
<dbReference type="NCBIfam" id="TIGR01643">
    <property type="entry name" value="YD_repeat_2x"/>
    <property type="match status" value="2"/>
</dbReference>
<dbReference type="InterPro" id="IPR036844">
    <property type="entry name" value="Hint_dom_sf"/>
</dbReference>
<dbReference type="PANTHER" id="PTHR32305">
    <property type="match status" value="1"/>
</dbReference>
<dbReference type="InterPro" id="IPR050708">
    <property type="entry name" value="T6SS_VgrG/RHS"/>
</dbReference>
<dbReference type="SUPFAM" id="SSF51294">
    <property type="entry name" value="Hedgehog/intein (Hint) domain"/>
    <property type="match status" value="2"/>
</dbReference>
<evidence type="ECO:0000256" key="2">
    <source>
        <dbReference type="ARBA" id="ARBA00022525"/>
    </source>
</evidence>
<dbReference type="InterPro" id="IPR006530">
    <property type="entry name" value="YD"/>
</dbReference>
<dbReference type="InterPro" id="IPR022385">
    <property type="entry name" value="Rhs_assc_core"/>
</dbReference>
<dbReference type="Gene3D" id="2.60.220.30">
    <property type="match status" value="1"/>
</dbReference>
<dbReference type="RefSeq" id="WP_129356276.1">
    <property type="nucleotide sequence ID" value="NZ_CP012670.1"/>
</dbReference>
<dbReference type="InterPro" id="IPR028994">
    <property type="entry name" value="Integrin_alpha_N"/>
</dbReference>
<dbReference type="InterPro" id="IPR028992">
    <property type="entry name" value="Hedgehog/Intein_dom"/>
</dbReference>
<sequence>MLNIIGRSAGARTTYFVLIQMLGLAGSIAALAATSPRAPGAKESAVEPSLPLDDALHAIASARAGLRGAAAPDSAEQGAATSWPDPGDATTVAAVASAQWLDAPANADPRAAWSLFDGDARTTLASPSGAPVRVEVRFAEPTWIHQVSGFGRTRGALTITVDGAAGERVLDGLEQRPLELSGALGPLRMPLPVLAERAVIEWVPGDERGLAELAFWGARDPVGVLPEARWADRVTSNGFPGALVFSSDRATARVGEVGQGAQTFPVDVFAEPRSLSRAFLVYELEGVSHWSGVPRSINGAAERASTALPPASSRSGLQVEEISPAWLEQGLNQVAFGAPRSSVQHGPVSSYRVSHVRVVGIPHGGSYAAVSPAALSRSAGRLPSARATQLGTAAFAAPSAPHTLGFRLIAPSSGTLVASAGGGKERLEIPLRGLSPGWHQWDAVGVFGTLDAVRFSLRGGAEESSAIGDLRVAASALPEQARPELRIAYPLHGECEHGRAYVRGFVHGAGVAVTGVSVEDRALTPAELGGDGAFELSVPEVRGGAAWSVRLRATLADGSTVARQVELGPCLDRSALATASGGLTPDVGAPYGAWVTPDEAKTLHHAGATLEIPAGAVSEPVYITIRPLTRDQASPAGRGLVNVVPGSGSFRFGPAGLRFKRPVRLTLPFDREGMPPAATTRSISTLYFDEPVGLWRAIPRVADASGGVMVSETEHFTEFMNATLPAPDAPGPKNSLPDEMKGIELGNPSAGVDLIDPPSANPQRTANLSYPLRVPPGRNGLDPDLALTYSSARGNGWLGVGWDLEISSIQHDTRFGVPDYDGTKIQNDHPGSVAGSVRYALDGAQLTAVGPAAGGVRYQRRVEGAFQRILRLPAPDDPDIFYWEVTDKNGTLSVYGKTANARLADPGDASRVFKWNLELVEDRFGNRILFKYFHDEQTMSGVSMPQVYPKRICYGAITSNVDDDCLGTYNVSFVLDAADTRPDRSVDARPGFPIKTSHRLESVEVAYVATIIRSYDLRYTLGAFQKSLLQEVGLLGTDGTELYKHDFEYEEMAQDPFGEPRLWGSLKSSTGLRAEHGLSRTKGSSYGGGGGVGVDLVAIAASASAGGSSGHSRVRRSLLDVSGDGLLDFLTGASGTVNTAPLAPSPHDHLSYKGIPGVAQNSLGYTETGGWTAGAGLTVLGGAFGLGGNIAHNESEDRHILSDINGDGFVDQVWVSDGAIKVRKGAKDRFGDEETFGAYDESMIAFANADRLENQKSSFFLVDPLARWKAPFAGTVQIGGVIQKDVAGGDGVTVSILKNDAQPPIWTRTFAGDDLAPCLPTAGNGCNGPTPLQEPIGVGDDLYFRVSSVDDPRKDLVRWSPEVAYQGIAPSRVDDREVYGAFVYRTSLADDFRLVGMPKRPWIPNAPGEVSVLGGGTKRSTSDDVELNVYKVPSTAADWSGAQRVATASLGAGFEGAYQVTGTGIRLDPGDLLYFELKSDSPVDPERVGWEPFVEYTRYSRPDPDAEVYVEGAVLGCGPSEEDPEAIVCEIEDDPTPEDPVPVSFIVQQPEVNVAVFLWQAGAPTVPVTAESSTSAGTFMKGPTEHPVCALVQGVHKLFSKTCLGPAATGPVALDPPVGITPGEPIYFTLISRSPITWVGGLPGIGQVSWDPSTGGDLAPVNVRWLDPDFGDTEAPAPTHDMMAGGYHRWSFGDYRGDQAFSEPALQYANVSDDASPFFFATISRVGVPGGAGPVYGTRGQSSFVGRGLFSPGRTKAGRGFSGSAGIQALRLSDTWSYGLDASAFNLNLGIGAADTTGEVEFLDMNGDNLPDLVTRDGVLFNTGSGFTEKRAVDFDEFREVDQESMRFKVSMSLGGNDEKDQAVPDTDTRGRTRAVMSTSFSVGLDYAVSSAKTELLDINQDGLPDRVSFTPAGGSPVVRLNTGYGLTAPIVWSNPDWSSGRFGLREDVLNDINVMDVATGPNAARYEDTGSLSAGVSVGASFSAGVFGGGGHVGAGYVYSLNRQAVDFIDINGDGLLDHVSRLPEPKAGQEEPGAEPGEQPLHVKLNLGDRFDAERTWPLPQWPVAVRDEFSSLGTRILEKVDGGDGNPEALSFSTSRDYSATFDAEICVFFVCGSVYGFYNDTAGGSDVAWRDVDGDGLVDHVAKVDGQAEVYVKLNQLGRANLLRAVNRPFDGRFELDYERYGNEVGDEAEPSVDLPGNSYALVGIRSMDGRGQTLAHAVDYTAPAGGGARAQTGKYDRVEREDYGSSIVTVTRGERGSTGDGSQIETWYYNQDYYRRGLVHQTSERGVSESGDPIPYTRQTFTYEDPTAGGVSVQAKPEPLVGSFFPAETHRTTAWFEGEATAQKSTEERRTWRFDHGGLDTLFLSADEGAADDLFYEVEYDTRGFGYSSSGELYLAQPSRVVARSGSASGTVLRDRRATYHPTTGALETFSHHITGGGIPGSTATYNDAASTVTIERDDFGNIAKVTDPNSYELTYGYDGTGIYRTSITDSFGYESKSRPNYLFGAVATTTDLNGHGTRYKYDAFGRLVAVWGPSDFVADPVAQEGVVPTLRAVYGLQPGASAAPFWAIMGHKDVSRNAPTVPPHQHDYVETVTFIDGFERVIQTKKDLEKDFGDHTEVGMTVSGRLVFDERGRRKAQGHPIFSTEAATVLVDTPAMSPECDEDLFTRWEYDVLGRVTRLTTPADPEDVGKSCVEINTSYGFGPDQDGVLRFRTTVTAPDDAMTVQHRDVMDRVVEVIERANPADGTPILTQYRYNAVSDLVEVEDAGGNVTTATYDTLGRMVSLDSPDAGLIEWAYDRVGNLREKQTAKLRELSQRITYEYDFNRLRQVTYPTSTARVYTYGGPELAGDENGNVAGRVMAETSEAGERTFLYDRHGNRVQIEATFHRLREPHRGPYRYQVQHQFDAFGRVLRIRFPDLRVGPNPDQVPLGDPSREVISYSYDAGGNLKSIVGLNTQINEQHPDESPNTIYLAHLGYDELGQKVRLIAGNFIETTYEYKPRSRRLAHVNADHRDPFLRQQNKPARPFQRLSYTYDEDGNVTELRNDAPFDNQMNGSVLVGNLLHSYQYDALDRLTQASGVVQTRNDWRYRYTQAFAYDDIHNIRRKTNASWRQVPDFSPDADDDFRDDHVIPEQTYDAIYNYDGPRPHAVTRTSEQPANESHRYDRDFEYDESGHQKKWTFRGATREITWNEEGLASEIKLNNQTRSRNLYDGEGQRAISKHDVVGQEETAYISQDLTIRDGRYLTKHVYAGETQLASKMDSAWLNYPPTLYFHTDHLGSTQYASNEEQTLIQHDEYFPSGELWRDETDSRYELARRHTFSGKELDLGTGLYYFGARYYDGRQSQWLSPDPMVAQYFGGGPALGVYAPINLSLYAYTGNNPTNYVDQNGMWLESAWDAFSLATGVVSLVDNVQQGNWGSAALDAGGVAVDALALVLPVVPGGAGTALKAARGADKLNDMRKGVDQGADAAKVVARHGDDVADGGRRMDDVAGLGKQADSCAGGVCGAPGKCFVAGTEVATSSGLVPIETISVGDRVLTSDGRSETVVDESWRVVELEMPSPAGVREPIQIRLLRPPSWLADNGVARGRTVWLAFEEISLAGDALVTHIGPAPRIADVPGRVVLSTLNQTASDVVRLRFGGEEEVVEATSSHRFYSVDRSDWVRADNLEAGEHVRTASGTVAISGVDVLPDAQRVFNLEVESEHEYFVSELRVLGHNACGEGGASAGPTIEVRPPTLSEGVEVADALAWERRAAEAVKTGGGRKRAAVVIGRYDPAAQEAGAFASRPGRHAEGVAKDAMPNGVFSKPIGVRQGTYRNVCPPCEAEHGRAAFPSGTGFDTD</sequence>
<dbReference type="SMART" id="SM00306">
    <property type="entry name" value="HintN"/>
    <property type="match status" value="1"/>
</dbReference>
<reference evidence="6 7" key="1">
    <citation type="submission" date="2015-09" db="EMBL/GenBank/DDBJ databases">
        <title>Sorangium comparison.</title>
        <authorList>
            <person name="Zaburannyi N."/>
            <person name="Bunk B."/>
            <person name="Overmann J."/>
            <person name="Mueller R."/>
        </authorList>
    </citation>
    <scope>NUCLEOTIDE SEQUENCE [LARGE SCALE GENOMIC DNA]</scope>
    <source>
        <strain evidence="6 7">So ceGT47</strain>
    </source>
</reference>
<dbReference type="InterPro" id="IPR003284">
    <property type="entry name" value="Sal_SpvB"/>
</dbReference>
<dbReference type="EMBL" id="CP012670">
    <property type="protein sequence ID" value="AUX27808.1"/>
    <property type="molecule type" value="Genomic_DNA"/>
</dbReference>
<dbReference type="Pfam" id="PF03534">
    <property type="entry name" value="SpvB"/>
    <property type="match status" value="1"/>
</dbReference>
<dbReference type="SUPFAM" id="SSF69318">
    <property type="entry name" value="Integrin alpha N-terminal domain"/>
    <property type="match status" value="1"/>
</dbReference>
<evidence type="ECO:0000256" key="1">
    <source>
        <dbReference type="ARBA" id="ARBA00004613"/>
    </source>
</evidence>
<evidence type="ECO:0000259" key="5">
    <source>
        <dbReference type="SMART" id="SM00306"/>
    </source>
</evidence>
<dbReference type="PANTHER" id="PTHR32305:SF15">
    <property type="entry name" value="PROTEIN RHSA-RELATED"/>
    <property type="match status" value="1"/>
</dbReference>
<dbReference type="Gene3D" id="2.170.16.10">
    <property type="entry name" value="Hedgehog/Intein (Hint) domain"/>
    <property type="match status" value="2"/>
</dbReference>
<dbReference type="Pfam" id="PF12256">
    <property type="entry name" value="TcdB_toxin_midN"/>
    <property type="match status" value="1"/>
</dbReference>
<dbReference type="InterPro" id="IPR022045">
    <property type="entry name" value="TcdB_toxin_mid/N"/>
</dbReference>
<keyword evidence="3" id="KW-0843">Virulence</keyword>
<name>A0A4P2QEG9_SORCE</name>
<dbReference type="GO" id="GO:0005576">
    <property type="term" value="C:extracellular region"/>
    <property type="evidence" value="ECO:0007669"/>
    <property type="project" value="UniProtKB-SubCell"/>
</dbReference>
<feature type="domain" description="Hint" evidence="5">
    <location>
        <begin position="3514"/>
        <end position="3682"/>
    </location>
</feature>
<dbReference type="OrthoDB" id="5475791at2"/>
<accession>A0A4P2QEG9</accession>
<dbReference type="GO" id="GO:0005737">
    <property type="term" value="C:cytoplasm"/>
    <property type="evidence" value="ECO:0007669"/>
    <property type="project" value="InterPro"/>
</dbReference>
<dbReference type="NCBIfam" id="TIGR03696">
    <property type="entry name" value="Rhs_assc_core"/>
    <property type="match status" value="1"/>
</dbReference>
<evidence type="ECO:0000256" key="3">
    <source>
        <dbReference type="ARBA" id="ARBA00023026"/>
    </source>
</evidence>